<keyword evidence="3" id="KW-0539">Nucleus</keyword>
<evidence type="ECO:0000256" key="1">
    <source>
        <dbReference type="ARBA" id="ARBA00004123"/>
    </source>
</evidence>
<dbReference type="Pfam" id="PF03343">
    <property type="entry name" value="SART-1"/>
    <property type="match status" value="1"/>
</dbReference>
<keyword evidence="6" id="KW-1185">Reference proteome</keyword>
<feature type="region of interest" description="Disordered" evidence="4">
    <location>
        <begin position="599"/>
        <end position="657"/>
    </location>
</feature>
<feature type="compositionally biased region" description="Basic and acidic residues" evidence="4">
    <location>
        <begin position="607"/>
        <end position="623"/>
    </location>
</feature>
<gene>
    <name evidence="5" type="ORF">AB675_10641</name>
</gene>
<dbReference type="GO" id="GO:0000481">
    <property type="term" value="P:maturation of 5S rRNA"/>
    <property type="evidence" value="ECO:0007669"/>
    <property type="project" value="TreeGrafter"/>
</dbReference>
<dbReference type="AlphaFoldDB" id="A0A0N1HAC7"/>
<sequence length="657" mass="72761">MSAPDIDEINRIRKSIGLPLLPSASTAASEAKDGPSFKAATADSDDDSDAEPASTLDTREAAGYENFQKLQADKRRQVERQRRKEALQKARNQEEINKRLEGKGLADLAGDSDAKNWLKNSKKRQAEIARQRAEQTARELAEREELARVQYTSKDLAGVKVAHEVGDFEDGEGEQILTLQDAEILKDDGSEDEDVLENAEIIAKDKLKEKLDLKKKRTAYDVHADESNGLLSQYDDKKRKAFTLDERGSGVQEREVKRQAVGEKLKNTISLDILKPEAVSDYKEIKIKKPKKTKKKSSRKREEDDDDIFPAQAAGDAMDVDVARAPAAPVKAAQSTVIDDEDLSNALSFGRRAALKKQKRRPEDIAKQLKEEEEEEAAAAAVEEGGLTLDETSNFLDNLSSRPRSPSPRARARKQTTEEPASEPKASPDLDNDHPMAESTGTWDNSNLATVRQPSATPNIATTGIDEEEDISTGLGATLSLLRKRKGLDEGPNTSDRNQLGIQRQNFITEARLRELRAEQDARAQREGDRASGRMTQMSAREREEYARNQNSRREQQSSIAAAAAFNRDYKPDVQLKYVDDKGRSLNQKEAFKQLSHMFHGKGSGKGKTEKEMKKREREEQAKRRGVLSTDGAGLTTGGGIAQAMGKQKGQAGVRLG</sequence>
<feature type="compositionally biased region" description="Basic and acidic residues" evidence="4">
    <location>
        <begin position="71"/>
        <end position="104"/>
    </location>
</feature>
<accession>A0A0N1HAC7</accession>
<dbReference type="PANTHER" id="PTHR14152">
    <property type="entry name" value="SQUAMOUS CELL CARCINOMA ANTIGEN RECOGNISED BY CYTOTOXIC T LYMPHOCYTES"/>
    <property type="match status" value="1"/>
</dbReference>
<protein>
    <submittedName>
        <fullName evidence="5">U4/U6.U5 tri-snRNP-associated protein snu66</fullName>
    </submittedName>
</protein>
<comment type="subcellular location">
    <subcellularLocation>
        <location evidence="1">Nucleus</location>
    </subcellularLocation>
</comment>
<feature type="compositionally biased region" description="Basic and acidic residues" evidence="4">
    <location>
        <begin position="520"/>
        <end position="532"/>
    </location>
</feature>
<feature type="compositionally biased region" description="Basic and acidic residues" evidence="4">
    <location>
        <begin position="426"/>
        <end position="436"/>
    </location>
</feature>
<dbReference type="PANTHER" id="PTHR14152:SF5">
    <property type="entry name" value="U4_U6.U5 TRI-SNRNP-ASSOCIATED PROTEIN 1"/>
    <property type="match status" value="1"/>
</dbReference>
<feature type="region of interest" description="Disordered" evidence="4">
    <location>
        <begin position="1"/>
        <end position="116"/>
    </location>
</feature>
<dbReference type="GeneID" id="28731308"/>
<dbReference type="VEuPathDB" id="FungiDB:AB675_10641"/>
<organism evidence="5 6">
    <name type="scientific">Cyphellophora attinorum</name>
    <dbReference type="NCBI Taxonomy" id="1664694"/>
    <lineage>
        <taxon>Eukaryota</taxon>
        <taxon>Fungi</taxon>
        <taxon>Dikarya</taxon>
        <taxon>Ascomycota</taxon>
        <taxon>Pezizomycotina</taxon>
        <taxon>Eurotiomycetes</taxon>
        <taxon>Chaetothyriomycetidae</taxon>
        <taxon>Chaetothyriales</taxon>
        <taxon>Cyphellophoraceae</taxon>
        <taxon>Cyphellophora</taxon>
    </lineage>
</organism>
<dbReference type="Proteomes" id="UP000038010">
    <property type="component" value="Unassembled WGS sequence"/>
</dbReference>
<feature type="compositionally biased region" description="Polar residues" evidence="4">
    <location>
        <begin position="439"/>
        <end position="462"/>
    </location>
</feature>
<feature type="region of interest" description="Disordered" evidence="4">
    <location>
        <begin position="284"/>
        <end position="317"/>
    </location>
</feature>
<feature type="compositionally biased region" description="Basic residues" evidence="4">
    <location>
        <begin position="288"/>
        <end position="299"/>
    </location>
</feature>
<dbReference type="STRING" id="1664694.A0A0N1HAC7"/>
<evidence type="ECO:0000313" key="6">
    <source>
        <dbReference type="Proteomes" id="UP000038010"/>
    </source>
</evidence>
<feature type="compositionally biased region" description="Polar residues" evidence="4">
    <location>
        <begin position="390"/>
        <end position="399"/>
    </location>
</feature>
<name>A0A0N1HAC7_9EURO</name>
<feature type="compositionally biased region" description="Low complexity" evidence="4">
    <location>
        <begin position="400"/>
        <end position="409"/>
    </location>
</feature>
<dbReference type="EMBL" id="LFJN01000011">
    <property type="protein sequence ID" value="KPI40766.1"/>
    <property type="molecule type" value="Genomic_DNA"/>
</dbReference>
<evidence type="ECO:0000313" key="5">
    <source>
        <dbReference type="EMBL" id="KPI40766.1"/>
    </source>
</evidence>
<dbReference type="GO" id="GO:0046540">
    <property type="term" value="C:U4/U6 x U5 tri-snRNP complex"/>
    <property type="evidence" value="ECO:0007669"/>
    <property type="project" value="TreeGrafter"/>
</dbReference>
<feature type="compositionally biased region" description="Basic and acidic residues" evidence="4">
    <location>
        <begin position="540"/>
        <end position="556"/>
    </location>
</feature>
<dbReference type="GO" id="GO:0045292">
    <property type="term" value="P:mRNA cis splicing, via spliceosome"/>
    <property type="evidence" value="ECO:0007669"/>
    <property type="project" value="TreeGrafter"/>
</dbReference>
<reference evidence="5 6" key="1">
    <citation type="submission" date="2015-06" db="EMBL/GenBank/DDBJ databases">
        <title>Draft genome of the ant-associated black yeast Phialophora attae CBS 131958.</title>
        <authorList>
            <person name="Moreno L.F."/>
            <person name="Stielow B.J."/>
            <person name="de Hoog S."/>
            <person name="Vicente V.A."/>
            <person name="Weiss V.A."/>
            <person name="de Vries M."/>
            <person name="Cruz L.M."/>
            <person name="Souza E.M."/>
        </authorList>
    </citation>
    <scope>NUCLEOTIDE SEQUENCE [LARGE SCALE GENOMIC DNA]</scope>
    <source>
        <strain evidence="5 6">CBS 131958</strain>
    </source>
</reference>
<evidence type="ECO:0000256" key="3">
    <source>
        <dbReference type="ARBA" id="ARBA00023242"/>
    </source>
</evidence>
<feature type="compositionally biased region" description="Basic and acidic residues" evidence="4">
    <location>
        <begin position="361"/>
        <end position="370"/>
    </location>
</feature>
<comment type="similarity">
    <text evidence="2">Belongs to the SNU66/SART1 family.</text>
</comment>
<dbReference type="OrthoDB" id="5583at2759"/>
<evidence type="ECO:0000256" key="4">
    <source>
        <dbReference type="SAM" id="MobiDB-lite"/>
    </source>
</evidence>
<feature type="region of interest" description="Disordered" evidence="4">
    <location>
        <begin position="350"/>
        <end position="468"/>
    </location>
</feature>
<feature type="region of interest" description="Disordered" evidence="4">
    <location>
        <begin position="520"/>
        <end position="558"/>
    </location>
</feature>
<evidence type="ECO:0000256" key="2">
    <source>
        <dbReference type="ARBA" id="ARBA00006076"/>
    </source>
</evidence>
<dbReference type="RefSeq" id="XP_018000729.1">
    <property type="nucleotide sequence ID" value="XM_018139428.1"/>
</dbReference>
<comment type="caution">
    <text evidence="5">The sequence shown here is derived from an EMBL/GenBank/DDBJ whole genome shotgun (WGS) entry which is preliminary data.</text>
</comment>
<dbReference type="InterPro" id="IPR005011">
    <property type="entry name" value="SNU66/SART1"/>
</dbReference>
<proteinExistence type="inferred from homology"/>